<keyword evidence="3 6" id="KW-0546">Nucleotide metabolism</keyword>
<keyword evidence="4 6" id="KW-0326">Glycosidase</keyword>
<comment type="similarity">
    <text evidence="6">Belongs to the 2'-deoxynucleoside 5'-phosphate N-hydrolase 1 family.</text>
</comment>
<dbReference type="GO" id="GO:0009116">
    <property type="term" value="P:nucleoside metabolic process"/>
    <property type="evidence" value="ECO:0007669"/>
    <property type="project" value="UniProtKB-UniRule"/>
</dbReference>
<evidence type="ECO:0000313" key="8">
    <source>
        <dbReference type="Proteomes" id="UP000034207"/>
    </source>
</evidence>
<dbReference type="PANTHER" id="PTHR15364:SF0">
    <property type="entry name" value="2'-DEOXYNUCLEOSIDE 5'-PHOSPHATE N-HYDROLASE 1"/>
    <property type="match status" value="1"/>
</dbReference>
<protein>
    <recommendedName>
        <fullName evidence="6">Putative 2'-deoxynucleoside 5'-phosphate N-hydrolase 1</fullName>
        <ecNumber evidence="6">3.2.2.-</ecNumber>
    </recommendedName>
</protein>
<dbReference type="GO" id="GO:0006163">
    <property type="term" value="P:purine nucleotide metabolic process"/>
    <property type="evidence" value="ECO:0007669"/>
    <property type="project" value="UniProtKB-ARBA"/>
</dbReference>
<evidence type="ECO:0000256" key="3">
    <source>
        <dbReference type="ARBA" id="ARBA00023080"/>
    </source>
</evidence>
<evidence type="ECO:0000313" key="7">
    <source>
        <dbReference type="EMBL" id="KKQ94435.1"/>
    </source>
</evidence>
<reference evidence="7 8" key="1">
    <citation type="journal article" date="2015" name="Nature">
        <title>rRNA introns, odd ribosomes, and small enigmatic genomes across a large radiation of phyla.</title>
        <authorList>
            <person name="Brown C.T."/>
            <person name="Hug L.A."/>
            <person name="Thomas B.C."/>
            <person name="Sharon I."/>
            <person name="Castelle C.J."/>
            <person name="Singh A."/>
            <person name="Wilkins M.J."/>
            <person name="Williams K.H."/>
            <person name="Banfield J.F."/>
        </authorList>
    </citation>
    <scope>NUCLEOTIDE SEQUENCE [LARGE SCALE GENOMIC DNA]</scope>
</reference>
<dbReference type="EMBL" id="LBVV01000010">
    <property type="protein sequence ID" value="KKQ94435.1"/>
    <property type="molecule type" value="Genomic_DNA"/>
</dbReference>
<dbReference type="SUPFAM" id="SSF52309">
    <property type="entry name" value="N-(deoxy)ribosyltransferase-like"/>
    <property type="match status" value="1"/>
</dbReference>
<comment type="subunit">
    <text evidence="1 6">Monomer and homodimer.</text>
</comment>
<feature type="binding site" description="in other chain" evidence="6">
    <location>
        <position position="83"/>
    </location>
    <ligand>
        <name>substrate</name>
        <note>ligand shared between homodimeric partners</note>
    </ligand>
</feature>
<evidence type="ECO:0000256" key="5">
    <source>
        <dbReference type="ARBA" id="ARBA00047460"/>
    </source>
</evidence>
<dbReference type="GO" id="GO:0070694">
    <property type="term" value="F:5-hydroxymethyl-dUMP N-hydrolase activity"/>
    <property type="evidence" value="ECO:0007669"/>
    <property type="project" value="InterPro"/>
</dbReference>
<dbReference type="FunFam" id="3.40.50.450:FF:000019">
    <property type="entry name" value="2'-deoxynucleoside 5'-phosphate N-hydrolase 1"/>
    <property type="match status" value="1"/>
</dbReference>
<dbReference type="InterPro" id="IPR028607">
    <property type="entry name" value="DNPH1"/>
</dbReference>
<evidence type="ECO:0000256" key="1">
    <source>
        <dbReference type="ARBA" id="ARBA00011407"/>
    </source>
</evidence>
<feature type="binding site" evidence="6">
    <location>
        <begin position="107"/>
        <end position="109"/>
    </location>
    <ligand>
        <name>substrate</name>
        <note>ligand shared between homodimeric partners</note>
    </ligand>
</feature>
<dbReference type="GO" id="GO:0042802">
    <property type="term" value="F:identical protein binding"/>
    <property type="evidence" value="ECO:0007669"/>
    <property type="project" value="UniProtKB-ARBA"/>
</dbReference>
<evidence type="ECO:0000256" key="6">
    <source>
        <dbReference type="HAMAP-Rule" id="MF_03036"/>
    </source>
</evidence>
<dbReference type="PANTHER" id="PTHR15364">
    <property type="entry name" value="2'-DEOXYNUCLEOSIDE 5'-PHOSPHATE N-HYDROLASE 1"/>
    <property type="match status" value="1"/>
</dbReference>
<dbReference type="Proteomes" id="UP000034207">
    <property type="component" value="Unassembled WGS sequence"/>
</dbReference>
<feature type="binding site" description="in other chain" evidence="6">
    <location>
        <position position="19"/>
    </location>
    <ligand>
        <name>substrate</name>
        <note>ligand shared between homodimeric partners</note>
    </ligand>
</feature>
<comment type="function">
    <text evidence="6">Catalyzes the cleavage of the N-glycosidic bond of deoxyribonucleoside 5'-monophosphates to yield deoxyribose 5-phosphate and a purine or pyrimidine base.</text>
</comment>
<comment type="catalytic activity">
    <reaction evidence="6">
        <text>a pyrimidine 2'-deoxyribonucleoside 5'-phosphate + H2O = a pyrimidine nucleobase + 2-deoxy-D-ribose 5-phosphate</text>
        <dbReference type="Rhea" id="RHEA:57852"/>
        <dbReference type="ChEBI" id="CHEBI:15377"/>
        <dbReference type="ChEBI" id="CHEBI:26432"/>
        <dbReference type="ChEBI" id="CHEBI:62877"/>
        <dbReference type="ChEBI" id="CHEBI:142209"/>
    </reaction>
</comment>
<comment type="caution">
    <text evidence="7">The sequence shown here is derived from an EMBL/GenBank/DDBJ whole genome shotgun (WGS) entry which is preliminary data.</text>
</comment>
<dbReference type="STRING" id="1618345.UT18_C0010G0007"/>
<dbReference type="EC" id="3.2.2.-" evidence="6"/>
<dbReference type="Gene3D" id="3.40.50.450">
    <property type="match status" value="1"/>
</dbReference>
<evidence type="ECO:0000256" key="4">
    <source>
        <dbReference type="ARBA" id="ARBA00023295"/>
    </source>
</evidence>
<dbReference type="HAMAP" id="MF_03036">
    <property type="entry name" value="Nuc_phosphate_hydrolase"/>
    <property type="match status" value="1"/>
</dbReference>
<dbReference type="InterPro" id="IPR007710">
    <property type="entry name" value="Nucleoside_deoxyribTrfase"/>
</dbReference>
<dbReference type="PATRIC" id="fig|1618345.3.peg.648"/>
<keyword evidence="2 6" id="KW-0378">Hydrolase</keyword>
<comment type="catalytic activity">
    <reaction evidence="5">
        <text>5-hydroxymethyl-dUMP + H2O = 5-hydroxymethyluracil + 2-deoxy-D-ribose 5-phosphate</text>
        <dbReference type="Rhea" id="RHEA:77099"/>
        <dbReference type="ChEBI" id="CHEBI:15377"/>
        <dbReference type="ChEBI" id="CHEBI:16964"/>
        <dbReference type="ChEBI" id="CHEBI:62877"/>
        <dbReference type="ChEBI" id="CHEBI:90409"/>
    </reaction>
    <physiologicalReaction direction="left-to-right" evidence="5">
        <dbReference type="Rhea" id="RHEA:77100"/>
    </physiologicalReaction>
</comment>
<name>A0A0G0M287_UNCC2</name>
<comment type="catalytic activity">
    <reaction evidence="6">
        <text>a purine 2'-deoxyribonucleoside 5'-phosphate + H2O = a purine nucleobase + 2-deoxy-D-ribose 5-phosphate</text>
        <dbReference type="Rhea" id="RHEA:51132"/>
        <dbReference type="ChEBI" id="CHEBI:15377"/>
        <dbReference type="ChEBI" id="CHEBI:26386"/>
        <dbReference type="ChEBI" id="CHEBI:62877"/>
        <dbReference type="ChEBI" id="CHEBI:142198"/>
    </reaction>
</comment>
<dbReference type="GO" id="GO:0009159">
    <property type="term" value="P:deoxyribonucleoside monophosphate catabolic process"/>
    <property type="evidence" value="ECO:0007669"/>
    <property type="project" value="InterPro"/>
</dbReference>
<dbReference type="Pfam" id="PF05014">
    <property type="entry name" value="Nuc_deoxyrib_tr"/>
    <property type="match status" value="1"/>
</dbReference>
<evidence type="ECO:0000256" key="2">
    <source>
        <dbReference type="ARBA" id="ARBA00022801"/>
    </source>
</evidence>
<dbReference type="AlphaFoldDB" id="A0A0G0M287"/>
<gene>
    <name evidence="7" type="ORF">UT18_C0010G0007</name>
</gene>
<sequence length="136" mass="15438">MKAYFAGSIRGGRDEAEKYQQIIGFIQNHASVLTEHVGDTCLSKDGEKVLTEKFIYKRDINWLLNSDCVIADVTVPSLGVGLEIGKAIELNKKLLCLYEKQEGRKLSAMIMGCPEIEVFEYEDLLEVKKKIDEFFK</sequence>
<comment type="caution">
    <text evidence="6">Lacks conserved residue(s) required for the propagation of feature annotation.</text>
</comment>
<dbReference type="InterPro" id="IPR051239">
    <property type="entry name" value="2'-dNMP_N-hydrolase"/>
</dbReference>
<accession>A0A0G0M287</accession>
<proteinExistence type="inferred from homology"/>
<organism evidence="7 8">
    <name type="scientific">candidate division CPR2 bacterium GW2011_GWC2_39_10</name>
    <dbReference type="NCBI Taxonomy" id="1618345"/>
    <lineage>
        <taxon>Bacteria</taxon>
        <taxon>Bacteria division CPR2</taxon>
    </lineage>
</organism>